<keyword evidence="1" id="KW-0812">Transmembrane</keyword>
<evidence type="ECO:0000313" key="3">
    <source>
        <dbReference type="Proteomes" id="UP000461730"/>
    </source>
</evidence>
<keyword evidence="1" id="KW-0472">Membrane</keyword>
<feature type="transmembrane region" description="Helical" evidence="1">
    <location>
        <begin position="45"/>
        <end position="65"/>
    </location>
</feature>
<proteinExistence type="predicted"/>
<dbReference type="RefSeq" id="WP_157305549.1">
    <property type="nucleotide sequence ID" value="NZ_WRXN01000002.1"/>
</dbReference>
<accession>A0A7K1U286</accession>
<reference evidence="2 3" key="1">
    <citation type="submission" date="2019-12" db="EMBL/GenBank/DDBJ databases">
        <title>Chitinophaga sp. strain ysch24 (GDMCC 1.1355), whole genome shotgun sequence.</title>
        <authorList>
            <person name="Zhang X."/>
        </authorList>
    </citation>
    <scope>NUCLEOTIDE SEQUENCE [LARGE SCALE GENOMIC DNA]</scope>
    <source>
        <strain evidence="3">ysch24</strain>
    </source>
</reference>
<keyword evidence="1" id="KW-1133">Transmembrane helix</keyword>
<name>A0A7K1U286_9BACT</name>
<feature type="transmembrane region" description="Helical" evidence="1">
    <location>
        <begin position="7"/>
        <end position="39"/>
    </location>
</feature>
<evidence type="ECO:0000256" key="1">
    <source>
        <dbReference type="SAM" id="Phobius"/>
    </source>
</evidence>
<keyword evidence="3" id="KW-1185">Reference proteome</keyword>
<dbReference type="Proteomes" id="UP000461730">
    <property type="component" value="Unassembled WGS sequence"/>
</dbReference>
<organism evidence="2 3">
    <name type="scientific">Chitinophaga tropicalis</name>
    <dbReference type="NCBI Taxonomy" id="2683588"/>
    <lineage>
        <taxon>Bacteria</taxon>
        <taxon>Pseudomonadati</taxon>
        <taxon>Bacteroidota</taxon>
        <taxon>Chitinophagia</taxon>
        <taxon>Chitinophagales</taxon>
        <taxon>Chitinophagaceae</taxon>
        <taxon>Chitinophaga</taxon>
    </lineage>
</organism>
<protein>
    <submittedName>
        <fullName evidence="2">Uncharacterized protein</fullName>
    </submittedName>
</protein>
<evidence type="ECO:0000313" key="2">
    <source>
        <dbReference type="EMBL" id="MVT08135.1"/>
    </source>
</evidence>
<sequence length="120" mass="12974">MKSLPRFILIVALSYLGGYFIGWWTVALAAFLVAILIPLPPLRSFLNGFIAVFLLWLALAFFKDIQNDHILANRMSEMILKVKSPILIGVISALIGGITAGLGGLTGSYLRAKKKTAVAA</sequence>
<feature type="transmembrane region" description="Helical" evidence="1">
    <location>
        <begin position="86"/>
        <end position="105"/>
    </location>
</feature>
<dbReference type="EMBL" id="WRXN01000002">
    <property type="protein sequence ID" value="MVT08135.1"/>
    <property type="molecule type" value="Genomic_DNA"/>
</dbReference>
<gene>
    <name evidence="2" type="ORF">GO493_07670</name>
</gene>
<comment type="caution">
    <text evidence="2">The sequence shown here is derived from an EMBL/GenBank/DDBJ whole genome shotgun (WGS) entry which is preliminary data.</text>
</comment>
<dbReference type="AlphaFoldDB" id="A0A7K1U286"/>